<evidence type="ECO:0000259" key="14">
    <source>
        <dbReference type="PROSITE" id="PS50206"/>
    </source>
</evidence>
<proteinExistence type="inferred from homology"/>
<evidence type="ECO:0000256" key="2">
    <source>
        <dbReference type="ARBA" id="ARBA00022679"/>
    </source>
</evidence>
<protein>
    <recommendedName>
        <fullName evidence="9">Molybdopterin-synthase adenylyltransferase</fullName>
        <ecNumber evidence="8">2.7.7.80</ecNumber>
    </recommendedName>
    <alternativeName>
        <fullName evidence="12">MoaD protein adenylase</fullName>
    </alternativeName>
    <alternativeName>
        <fullName evidence="10">Molybdopterin-converting factor subunit 1 adenylase</fullName>
    </alternativeName>
    <alternativeName>
        <fullName evidence="11">Sulfur carrier protein MoaD adenylyltransferase</fullName>
    </alternativeName>
</protein>
<evidence type="ECO:0000256" key="6">
    <source>
        <dbReference type="ARBA" id="ARBA00055169"/>
    </source>
</evidence>
<dbReference type="EMBL" id="FR854090">
    <property type="protein sequence ID" value="CCA88064.1"/>
    <property type="molecule type" value="Genomic_DNA"/>
</dbReference>
<gene>
    <name evidence="15" type="ORF">RALSY_mp10603</name>
</gene>
<evidence type="ECO:0000256" key="11">
    <source>
        <dbReference type="ARBA" id="ARBA00075328"/>
    </source>
</evidence>
<dbReference type="Gene3D" id="3.40.250.10">
    <property type="entry name" value="Rhodanese-like domain"/>
    <property type="match status" value="1"/>
</dbReference>
<dbReference type="Gene3D" id="3.40.50.720">
    <property type="entry name" value="NAD(P)-binding Rossmann-like Domain"/>
    <property type="match status" value="1"/>
</dbReference>
<keyword evidence="2" id="KW-0808">Transferase</keyword>
<keyword evidence="4" id="KW-0067">ATP-binding</keyword>
<evidence type="ECO:0000256" key="13">
    <source>
        <dbReference type="SAM" id="Phobius"/>
    </source>
</evidence>
<dbReference type="GO" id="GO:0005829">
    <property type="term" value="C:cytosol"/>
    <property type="evidence" value="ECO:0007669"/>
    <property type="project" value="TreeGrafter"/>
</dbReference>
<evidence type="ECO:0000256" key="12">
    <source>
        <dbReference type="ARBA" id="ARBA00078531"/>
    </source>
</evidence>
<dbReference type="PANTHER" id="PTHR10953">
    <property type="entry name" value="UBIQUITIN-ACTIVATING ENZYME E1"/>
    <property type="match status" value="1"/>
</dbReference>
<dbReference type="Pfam" id="PF00899">
    <property type="entry name" value="ThiF"/>
    <property type="match status" value="1"/>
</dbReference>
<organism evidence="15">
    <name type="scientific">Ralstonia syzygii R24</name>
    <dbReference type="NCBI Taxonomy" id="907261"/>
    <lineage>
        <taxon>Bacteria</taxon>
        <taxon>Pseudomonadati</taxon>
        <taxon>Pseudomonadota</taxon>
        <taxon>Betaproteobacteria</taxon>
        <taxon>Burkholderiales</taxon>
        <taxon>Burkholderiaceae</taxon>
        <taxon>Ralstonia</taxon>
        <taxon>Ralstonia solanacearum species complex</taxon>
    </lineage>
</organism>
<dbReference type="PROSITE" id="PS50206">
    <property type="entry name" value="RHODANESE_3"/>
    <property type="match status" value="1"/>
</dbReference>
<evidence type="ECO:0000256" key="10">
    <source>
        <dbReference type="ARBA" id="ARBA00075110"/>
    </source>
</evidence>
<evidence type="ECO:0000256" key="1">
    <source>
        <dbReference type="ARBA" id="ARBA00009919"/>
    </source>
</evidence>
<evidence type="ECO:0000256" key="3">
    <source>
        <dbReference type="ARBA" id="ARBA00022741"/>
    </source>
</evidence>
<dbReference type="SUPFAM" id="SSF69572">
    <property type="entry name" value="Activating enzymes of the ubiquitin-like proteins"/>
    <property type="match status" value="1"/>
</dbReference>
<feature type="domain" description="Rhodanese" evidence="14">
    <location>
        <begin position="299"/>
        <end position="388"/>
    </location>
</feature>
<dbReference type="InterPro" id="IPR036873">
    <property type="entry name" value="Rhodanese-like_dom_sf"/>
</dbReference>
<sequence length="390" mass="42640">MKLPPLVTKLTPLSSEELSRYSRHILLPEIGLQGQQRLKSSRVLVIGAGGLGSPVLLYLAAAGVGTLGIVDFDRVDISNLQRQVIHRMSTVGRPKVCSAREAILDLNPHVDVRSHDERLDNNNAVPLFQQYDIVVDGTDNFATRYLINDACVLADKPYVWGAIYQFEGQASVFWEAAPGGIGLNYRDLYRTPPPPELAPSCSEGGVLGVLCASIASIMATETIKLITGSGESLLGRLVVYDALEMRYRFLPLRRAADRQPITALVDYQSLCNPAARQKADTDASVTSIGVAELKRLMDAGAPFDLLDVREPNEWDLVHIPGARLVPKQQILADGMRTLDRSRQTVIYCKGGARSHQVVQAMLRAGFTNVSNLDGGVLAWVRLIDPSLPTY</sequence>
<name>G3A9U3_9RALS</name>
<dbReference type="GO" id="GO:0061605">
    <property type="term" value="F:molybdopterin-synthase adenylyltransferase activity"/>
    <property type="evidence" value="ECO:0007669"/>
    <property type="project" value="UniProtKB-EC"/>
</dbReference>
<dbReference type="CDD" id="cd00757">
    <property type="entry name" value="ThiF_MoeB_HesA_family"/>
    <property type="match status" value="1"/>
</dbReference>
<dbReference type="GO" id="GO:0008641">
    <property type="term" value="F:ubiquitin-like modifier activating enzyme activity"/>
    <property type="evidence" value="ECO:0007669"/>
    <property type="project" value="InterPro"/>
</dbReference>
<keyword evidence="13" id="KW-0472">Membrane</keyword>
<evidence type="ECO:0000256" key="4">
    <source>
        <dbReference type="ARBA" id="ARBA00022840"/>
    </source>
</evidence>
<dbReference type="NCBIfam" id="NF004281">
    <property type="entry name" value="PRK05690.1"/>
    <property type="match status" value="1"/>
</dbReference>
<comment type="catalytic activity">
    <reaction evidence="5">
        <text>[molybdopterin-synthase sulfur-carrier protein]-C-terminal Gly-Gly + ATP + H(+) = [molybdopterin-synthase sulfur-carrier protein]-C-terminal Gly-Gly-AMP + diphosphate</text>
        <dbReference type="Rhea" id="RHEA:43616"/>
        <dbReference type="Rhea" id="RHEA-COMP:12159"/>
        <dbReference type="Rhea" id="RHEA-COMP:12202"/>
        <dbReference type="ChEBI" id="CHEBI:15378"/>
        <dbReference type="ChEBI" id="CHEBI:30616"/>
        <dbReference type="ChEBI" id="CHEBI:33019"/>
        <dbReference type="ChEBI" id="CHEBI:90618"/>
        <dbReference type="ChEBI" id="CHEBI:90778"/>
        <dbReference type="EC" id="2.7.7.80"/>
    </reaction>
</comment>
<comment type="subunit">
    <text evidence="7">Homodimer. Forms a stable heterotetrameric complex of 2 MoeB and 2 MoaD during adenylation of MoaD.</text>
</comment>
<keyword evidence="3" id="KW-0547">Nucleotide-binding</keyword>
<dbReference type="EC" id="2.7.7.80" evidence="8"/>
<dbReference type="SMART" id="SM00450">
    <property type="entry name" value="RHOD"/>
    <property type="match status" value="1"/>
</dbReference>
<dbReference type="GO" id="GO:0008146">
    <property type="term" value="F:sulfotransferase activity"/>
    <property type="evidence" value="ECO:0007669"/>
    <property type="project" value="TreeGrafter"/>
</dbReference>
<dbReference type="AlphaFoldDB" id="G3A9U3"/>
<reference evidence="15" key="2">
    <citation type="submission" date="2011-04" db="EMBL/GenBank/DDBJ databases">
        <authorList>
            <person name="Genoscope - CEA"/>
        </authorList>
    </citation>
    <scope>NUCLEOTIDE SEQUENCE</scope>
    <source>
        <strain evidence="15">R24</strain>
    </source>
</reference>
<comment type="function">
    <text evidence="6">Catalyzes the adenylation by ATP of the carboxyl group of the C-terminal glycine of sulfur carrier protein MoaD.</text>
</comment>
<keyword evidence="13" id="KW-1133">Transmembrane helix</keyword>
<dbReference type="CDD" id="cd00158">
    <property type="entry name" value="RHOD"/>
    <property type="match status" value="1"/>
</dbReference>
<dbReference type="InterPro" id="IPR045886">
    <property type="entry name" value="ThiF/MoeB/HesA"/>
</dbReference>
<dbReference type="GO" id="GO:0004792">
    <property type="term" value="F:thiosulfate-cyanide sulfurtransferase activity"/>
    <property type="evidence" value="ECO:0007669"/>
    <property type="project" value="TreeGrafter"/>
</dbReference>
<evidence type="ECO:0000313" key="15">
    <source>
        <dbReference type="EMBL" id="CCA88064.1"/>
    </source>
</evidence>
<evidence type="ECO:0000256" key="5">
    <source>
        <dbReference type="ARBA" id="ARBA00052218"/>
    </source>
</evidence>
<keyword evidence="13" id="KW-0812">Transmembrane</keyword>
<dbReference type="InterPro" id="IPR000594">
    <property type="entry name" value="ThiF_NAD_FAD-bd"/>
</dbReference>
<reference evidence="15" key="1">
    <citation type="journal article" date="2011" name="PLoS ONE">
        <title>Ralstonia syzygii, the Blood Disease Bacterium and some Asian R. solanacearum strains form a single genomic species despite divergent lifestyles.</title>
        <authorList>
            <person name="Remenant B."/>
            <person name="de Cambiaire J.C."/>
            <person name="Cellier G."/>
            <person name="Jacobs J.M."/>
            <person name="Mangenot S."/>
            <person name="Barbe V."/>
            <person name="Lajus A."/>
            <person name="Vallenet D."/>
            <person name="Medigue C."/>
            <person name="Fegan M."/>
            <person name="Allen C."/>
            <person name="Prior P."/>
        </authorList>
    </citation>
    <scope>NUCLEOTIDE SEQUENCE</scope>
    <source>
        <strain evidence="15">R24</strain>
    </source>
</reference>
<feature type="transmembrane region" description="Helical" evidence="13">
    <location>
        <begin position="43"/>
        <end position="70"/>
    </location>
</feature>
<evidence type="ECO:0000256" key="7">
    <source>
        <dbReference type="ARBA" id="ARBA00063809"/>
    </source>
</evidence>
<comment type="similarity">
    <text evidence="1">Belongs to the HesA/MoeB/ThiF family.</text>
</comment>
<dbReference type="Pfam" id="PF00581">
    <property type="entry name" value="Rhodanese"/>
    <property type="match status" value="1"/>
</dbReference>
<dbReference type="InterPro" id="IPR035985">
    <property type="entry name" value="Ubiquitin-activating_enz"/>
</dbReference>
<dbReference type="InterPro" id="IPR001763">
    <property type="entry name" value="Rhodanese-like_dom"/>
</dbReference>
<dbReference type="GO" id="GO:0005524">
    <property type="term" value="F:ATP binding"/>
    <property type="evidence" value="ECO:0007669"/>
    <property type="project" value="UniProtKB-KW"/>
</dbReference>
<dbReference type="RefSeq" id="WP_275795349.1">
    <property type="nucleotide sequence ID" value="NZ_CP115945.1"/>
</dbReference>
<evidence type="ECO:0000256" key="8">
    <source>
        <dbReference type="ARBA" id="ARBA00066884"/>
    </source>
</evidence>
<accession>G3A9U3</accession>
<dbReference type="FunFam" id="3.40.50.720:FF:000033">
    <property type="entry name" value="Adenylyltransferase and sulfurtransferase MOCS3"/>
    <property type="match status" value="1"/>
</dbReference>
<evidence type="ECO:0000256" key="9">
    <source>
        <dbReference type="ARBA" id="ARBA00073635"/>
    </source>
</evidence>
<dbReference type="PANTHER" id="PTHR10953:SF102">
    <property type="entry name" value="ADENYLYLTRANSFERASE AND SULFURTRANSFERASE MOCS3"/>
    <property type="match status" value="1"/>
</dbReference>